<accession>A0A1Y0IJ37</accession>
<dbReference type="OrthoDB" id="9786302at2"/>
<organism evidence="2 3">
    <name type="scientific">Oleiphilus messinensis</name>
    <dbReference type="NCBI Taxonomy" id="141451"/>
    <lineage>
        <taxon>Bacteria</taxon>
        <taxon>Pseudomonadati</taxon>
        <taxon>Pseudomonadota</taxon>
        <taxon>Gammaproteobacteria</taxon>
        <taxon>Oceanospirillales</taxon>
        <taxon>Oleiphilaceae</taxon>
        <taxon>Oleiphilus</taxon>
    </lineage>
</organism>
<feature type="transmembrane region" description="Helical" evidence="1">
    <location>
        <begin position="131"/>
        <end position="152"/>
    </location>
</feature>
<feature type="transmembrane region" description="Helical" evidence="1">
    <location>
        <begin position="12"/>
        <end position="33"/>
    </location>
</feature>
<evidence type="ECO:0000313" key="2">
    <source>
        <dbReference type="EMBL" id="ARU59535.1"/>
    </source>
</evidence>
<sequence>MAEYYLTIKMIHILAAVVVAGTGTGIAFFMFMATKSNNIQAIAVTTKHVVLADWLFTFPAVIVQFVTGMMLVNVLQYSYTAPWLLAVISLFVFIGACWLPVVYLQYRLKAYADQAMAEGALSEGFKKTMRLWTALGIPAFLAILIIFVLMVFKPLAVV</sequence>
<dbReference type="KEGG" id="ome:OLMES_5555"/>
<dbReference type="AlphaFoldDB" id="A0A1Y0IJ37"/>
<dbReference type="InterPro" id="IPR018729">
    <property type="entry name" value="DUF2269_transmembrane"/>
</dbReference>
<feature type="transmembrane region" description="Helical" evidence="1">
    <location>
        <begin position="81"/>
        <end position="104"/>
    </location>
</feature>
<keyword evidence="1" id="KW-0472">Membrane</keyword>
<evidence type="ECO:0000313" key="3">
    <source>
        <dbReference type="Proteomes" id="UP000196027"/>
    </source>
</evidence>
<evidence type="ECO:0000256" key="1">
    <source>
        <dbReference type="SAM" id="Phobius"/>
    </source>
</evidence>
<reference evidence="2 3" key="1">
    <citation type="submission" date="2017-05" db="EMBL/GenBank/DDBJ databases">
        <title>Genomic insights into alkan degradation activity of Oleiphilus messinensis.</title>
        <authorList>
            <person name="Kozyavkin S.A."/>
            <person name="Slesarev A.I."/>
            <person name="Golyshin P.N."/>
            <person name="Korzhenkov A."/>
            <person name="Golyshina O.N."/>
            <person name="Toshchakov S.V."/>
        </authorList>
    </citation>
    <scope>NUCLEOTIDE SEQUENCE [LARGE SCALE GENOMIC DNA]</scope>
    <source>
        <strain evidence="2 3">ME102</strain>
    </source>
</reference>
<dbReference type="EMBL" id="CP021425">
    <property type="protein sequence ID" value="ARU59535.1"/>
    <property type="molecule type" value="Genomic_DNA"/>
</dbReference>
<gene>
    <name evidence="2" type="ORF">OLMES_5555</name>
</gene>
<dbReference type="RefSeq" id="WP_087464199.1">
    <property type="nucleotide sequence ID" value="NZ_CP021425.1"/>
</dbReference>
<feature type="transmembrane region" description="Helical" evidence="1">
    <location>
        <begin position="54"/>
        <end position="75"/>
    </location>
</feature>
<keyword evidence="3" id="KW-1185">Reference proteome</keyword>
<protein>
    <submittedName>
        <fullName evidence="2">Integral membrane protein</fullName>
    </submittedName>
</protein>
<proteinExistence type="predicted"/>
<keyword evidence="1" id="KW-1133">Transmembrane helix</keyword>
<dbReference type="Pfam" id="PF10027">
    <property type="entry name" value="DUF2269"/>
    <property type="match status" value="1"/>
</dbReference>
<dbReference type="Proteomes" id="UP000196027">
    <property type="component" value="Chromosome"/>
</dbReference>
<name>A0A1Y0IJ37_9GAMM</name>
<keyword evidence="1" id="KW-0812">Transmembrane</keyword>